<dbReference type="EMBL" id="WTPX01000030">
    <property type="protein sequence ID" value="NNJ25269.1"/>
    <property type="molecule type" value="Genomic_DNA"/>
</dbReference>
<comment type="caution">
    <text evidence="3">The sequence shown here is derived from an EMBL/GenBank/DDBJ whole genome shotgun (WGS) entry which is preliminary data.</text>
</comment>
<dbReference type="NCBIfam" id="TIGR02532">
    <property type="entry name" value="IV_pilin_GFxxxE"/>
    <property type="match status" value="1"/>
</dbReference>
<dbReference type="InterPro" id="IPR027558">
    <property type="entry name" value="Pre_pil_HX9DG_C"/>
</dbReference>
<sequence length="375" mass="39158">MQTTLSDSSSPAVRRSGFTLIELLVVIAIIAILVSLLLPAVQQAREAARRSQCQNNLKQLGLAMHNYHGTYKTFPAGCGGTDDVTRSGLPGNFRRLSWMIPILPYMDQTALWNQISKPASLVPPSGGTAVNYAAMGPKPSNTQYTPWTTEISVFLCPSDGTPVSEISDTNYAANWGDNGQGNNGSGSANRGVFGLQVWRGLRDLRDGTTSTIMVSEIGRTDDNNHAGNAIESSGAVTAADCITAGADADRPGFYPNGTLYPRGARYPDGSAVFTGFNTMVPPNGPSCVTNTPLAPTADFSTLAEAVPPTGVLTAGSYHSGGVQVLLGDGSATFISDTINATTPNATTNPVTAGESPYGTWGALGTRKGGEVIDDF</sequence>
<keyword evidence="1" id="KW-1133">Transmembrane helix</keyword>
<dbReference type="Gene3D" id="3.30.700.10">
    <property type="entry name" value="Glycoprotein, Type 4 Pilin"/>
    <property type="match status" value="1"/>
</dbReference>
<evidence type="ECO:0000313" key="3">
    <source>
        <dbReference type="EMBL" id="NNJ25269.1"/>
    </source>
</evidence>
<dbReference type="NCBIfam" id="TIGR04294">
    <property type="entry name" value="pre_pil_HX9DG"/>
    <property type="match status" value="1"/>
</dbReference>
<dbReference type="PROSITE" id="PS00409">
    <property type="entry name" value="PROKAR_NTER_METHYL"/>
    <property type="match status" value="1"/>
</dbReference>
<dbReference type="Proteomes" id="UP000609651">
    <property type="component" value="Unassembled WGS sequence"/>
</dbReference>
<dbReference type="InterPro" id="IPR011453">
    <property type="entry name" value="DUF1559"/>
</dbReference>
<keyword evidence="1" id="KW-0472">Membrane</keyword>
<dbReference type="Pfam" id="PF07596">
    <property type="entry name" value="SBP_bac_10"/>
    <property type="match status" value="1"/>
</dbReference>
<dbReference type="PANTHER" id="PTHR30093">
    <property type="entry name" value="GENERAL SECRETION PATHWAY PROTEIN G"/>
    <property type="match status" value="1"/>
</dbReference>
<dbReference type="InterPro" id="IPR045584">
    <property type="entry name" value="Pilin-like"/>
</dbReference>
<feature type="domain" description="DUF1559" evidence="2">
    <location>
        <begin position="42"/>
        <end position="340"/>
    </location>
</feature>
<protein>
    <recommendedName>
        <fullName evidence="2">DUF1559 domain-containing protein</fullName>
    </recommendedName>
</protein>
<gene>
    <name evidence="3" type="ORF">LzC2_13370</name>
</gene>
<name>A0ABX1VAZ7_9PLAN</name>
<dbReference type="PANTHER" id="PTHR30093:SF2">
    <property type="entry name" value="TYPE II SECRETION SYSTEM PROTEIN H"/>
    <property type="match status" value="1"/>
</dbReference>
<reference evidence="3 4" key="1">
    <citation type="journal article" date="2020" name="Syst. Appl. Microbiol.">
        <title>Alienimonas chondri sp. nov., a novel planctomycete isolated from the biofilm of the red alga Chondrus crispus.</title>
        <authorList>
            <person name="Vitorino I."/>
            <person name="Albuquerque L."/>
            <person name="Wiegand S."/>
            <person name="Kallscheuer N."/>
            <person name="da Costa M.S."/>
            <person name="Lobo-da-Cunha A."/>
            <person name="Jogler C."/>
            <person name="Lage O.M."/>
        </authorList>
    </citation>
    <scope>NUCLEOTIDE SEQUENCE [LARGE SCALE GENOMIC DNA]</scope>
    <source>
        <strain evidence="3 4">LzC2</strain>
    </source>
</reference>
<dbReference type="SUPFAM" id="SSF54523">
    <property type="entry name" value="Pili subunits"/>
    <property type="match status" value="1"/>
</dbReference>
<feature type="transmembrane region" description="Helical" evidence="1">
    <location>
        <begin position="20"/>
        <end position="41"/>
    </location>
</feature>
<keyword evidence="4" id="KW-1185">Reference proteome</keyword>
<evidence type="ECO:0000256" key="1">
    <source>
        <dbReference type="SAM" id="Phobius"/>
    </source>
</evidence>
<dbReference type="RefSeq" id="WP_171185093.1">
    <property type="nucleotide sequence ID" value="NZ_WTPX01000030.1"/>
</dbReference>
<dbReference type="InterPro" id="IPR012902">
    <property type="entry name" value="N_methyl_site"/>
</dbReference>
<organism evidence="3 4">
    <name type="scientific">Alienimonas chondri</name>
    <dbReference type="NCBI Taxonomy" id="2681879"/>
    <lineage>
        <taxon>Bacteria</taxon>
        <taxon>Pseudomonadati</taxon>
        <taxon>Planctomycetota</taxon>
        <taxon>Planctomycetia</taxon>
        <taxon>Planctomycetales</taxon>
        <taxon>Planctomycetaceae</taxon>
        <taxon>Alienimonas</taxon>
    </lineage>
</organism>
<proteinExistence type="predicted"/>
<dbReference type="Pfam" id="PF07963">
    <property type="entry name" value="N_methyl"/>
    <property type="match status" value="1"/>
</dbReference>
<evidence type="ECO:0000313" key="4">
    <source>
        <dbReference type="Proteomes" id="UP000609651"/>
    </source>
</evidence>
<keyword evidence="1" id="KW-0812">Transmembrane</keyword>
<accession>A0ABX1VAZ7</accession>
<evidence type="ECO:0000259" key="2">
    <source>
        <dbReference type="Pfam" id="PF07596"/>
    </source>
</evidence>